<dbReference type="EMBL" id="QKZR01000001">
    <property type="protein sequence ID" value="PZX43111.1"/>
    <property type="molecule type" value="Genomic_DNA"/>
</dbReference>
<dbReference type="PANTHER" id="PTHR43283:SF14">
    <property type="entry name" value="BLL8153 PROTEIN"/>
    <property type="match status" value="1"/>
</dbReference>
<evidence type="ECO:0000313" key="3">
    <source>
        <dbReference type="Proteomes" id="UP000248584"/>
    </source>
</evidence>
<evidence type="ECO:0000313" key="2">
    <source>
        <dbReference type="EMBL" id="PZX43111.1"/>
    </source>
</evidence>
<keyword evidence="3" id="KW-1185">Reference proteome</keyword>
<reference evidence="2 3" key="1">
    <citation type="submission" date="2018-06" db="EMBL/GenBank/DDBJ databases">
        <title>Genomic Encyclopedia of Archaeal and Bacterial Type Strains, Phase II (KMG-II): from individual species to whole genera.</title>
        <authorList>
            <person name="Goeker M."/>
        </authorList>
    </citation>
    <scope>NUCLEOTIDE SEQUENCE [LARGE SCALE GENOMIC DNA]</scope>
    <source>
        <strain evidence="2 3">DSM 17205</strain>
    </source>
</reference>
<proteinExistence type="predicted"/>
<dbReference type="Gene3D" id="3.40.710.10">
    <property type="entry name" value="DD-peptidase/beta-lactamase superfamily"/>
    <property type="match status" value="1"/>
</dbReference>
<evidence type="ECO:0000259" key="1">
    <source>
        <dbReference type="Pfam" id="PF00144"/>
    </source>
</evidence>
<dbReference type="InterPro" id="IPR001466">
    <property type="entry name" value="Beta-lactam-related"/>
</dbReference>
<feature type="domain" description="Beta-lactamase-related" evidence="1">
    <location>
        <begin position="73"/>
        <end position="346"/>
    </location>
</feature>
<dbReference type="PANTHER" id="PTHR43283">
    <property type="entry name" value="BETA-LACTAMASE-RELATED"/>
    <property type="match status" value="1"/>
</dbReference>
<dbReference type="Proteomes" id="UP000248584">
    <property type="component" value="Unassembled WGS sequence"/>
</dbReference>
<dbReference type="InterPro" id="IPR012338">
    <property type="entry name" value="Beta-lactam/transpept-like"/>
</dbReference>
<sequence length="366" mass="42124">MKKIVLLLLVVITASSCKIGRFAYYNFANITDHKIFPKREIKNDTTDVFYFKKEVEQPLVVKLKDGSSFEDYLEKHKTVAFLVIQNDTIKYENYFNDYDRASIVASFSMAKSFTSFLIGCALEEGLIGSVDDPVTKYLPELKENGFDEVTVENLLQMTSGLDFNESYYNPFGDAATFYYGRRLEKSSLKLDLKREPGERTEYVSGNTQLLGLILDRVLKEKTISQYLEEKLWKEVGMEYDASWSIDKKKNGIEKTFCCLNARAIDFAKFGRLYLNEGNWNGKQLVSKDWVKNSTKIDTLNGSRWGYQYQWWIPNTTGDFIAEGILGQFIYVSPSDNLIIVRLGEKYGDVNWEGTFEAIKQTLQKQG</sequence>
<name>A0ABX5PZ93_9FLAO</name>
<dbReference type="PROSITE" id="PS51257">
    <property type="entry name" value="PROKAR_LIPOPROTEIN"/>
    <property type="match status" value="1"/>
</dbReference>
<gene>
    <name evidence="2" type="ORF">LX97_00110</name>
</gene>
<accession>A0ABX5PZ93</accession>
<dbReference type="SUPFAM" id="SSF56601">
    <property type="entry name" value="beta-lactamase/transpeptidase-like"/>
    <property type="match status" value="1"/>
</dbReference>
<comment type="caution">
    <text evidence="2">The sequence shown here is derived from an EMBL/GenBank/DDBJ whole genome shotgun (WGS) entry which is preliminary data.</text>
</comment>
<dbReference type="Pfam" id="PF00144">
    <property type="entry name" value="Beta-lactamase"/>
    <property type="match status" value="1"/>
</dbReference>
<dbReference type="InterPro" id="IPR050789">
    <property type="entry name" value="Diverse_Enzym_Activities"/>
</dbReference>
<dbReference type="RefSeq" id="WP_015360909.1">
    <property type="nucleotide sequence ID" value="NZ_QKZR01000001.1"/>
</dbReference>
<protein>
    <submittedName>
        <fullName evidence="2">CubicO group peptidase (Beta-lactamase class C family)</fullName>
    </submittedName>
</protein>
<organism evidence="2 3">
    <name type="scientific">Nonlabens dokdonensis</name>
    <dbReference type="NCBI Taxonomy" id="328515"/>
    <lineage>
        <taxon>Bacteria</taxon>
        <taxon>Pseudomonadati</taxon>
        <taxon>Bacteroidota</taxon>
        <taxon>Flavobacteriia</taxon>
        <taxon>Flavobacteriales</taxon>
        <taxon>Flavobacteriaceae</taxon>
        <taxon>Nonlabens</taxon>
    </lineage>
</organism>